<organism evidence="4 5">
    <name type="scientific">Diacronema lutheri</name>
    <name type="common">Unicellular marine alga</name>
    <name type="synonym">Monochrysis lutheri</name>
    <dbReference type="NCBI Taxonomy" id="2081491"/>
    <lineage>
        <taxon>Eukaryota</taxon>
        <taxon>Haptista</taxon>
        <taxon>Haptophyta</taxon>
        <taxon>Pavlovophyceae</taxon>
        <taxon>Pavlovales</taxon>
        <taxon>Pavlovaceae</taxon>
        <taxon>Diacronema</taxon>
    </lineage>
</organism>
<dbReference type="EMBL" id="JAGTXO010000002">
    <property type="protein sequence ID" value="KAG8469381.1"/>
    <property type="molecule type" value="Genomic_DNA"/>
</dbReference>
<dbReference type="Proteomes" id="UP000751190">
    <property type="component" value="Unassembled WGS sequence"/>
</dbReference>
<evidence type="ECO:0000313" key="4">
    <source>
        <dbReference type="EMBL" id="KAG8469381.1"/>
    </source>
</evidence>
<dbReference type="OrthoDB" id="10006218at2759"/>
<keyword evidence="2" id="KW-0732">Signal</keyword>
<evidence type="ECO:0000313" key="5">
    <source>
        <dbReference type="Proteomes" id="UP000751190"/>
    </source>
</evidence>
<feature type="chain" id="PRO_5035175861" description="DUF7870 domain-containing protein" evidence="2">
    <location>
        <begin position="23"/>
        <end position="457"/>
    </location>
</feature>
<dbReference type="PANTHER" id="PTHR44843:SF14">
    <property type="entry name" value="METHYLTRANSFERASE TYPE 11 DOMAIN-CONTAINING PROTEIN"/>
    <property type="match status" value="1"/>
</dbReference>
<proteinExistence type="predicted"/>
<dbReference type="AlphaFoldDB" id="A0A8J5XUT4"/>
<name>A0A8J5XUT4_DIALT</name>
<dbReference type="InterPro" id="IPR057192">
    <property type="entry name" value="DUF7870"/>
</dbReference>
<evidence type="ECO:0000256" key="1">
    <source>
        <dbReference type="SAM" id="MobiDB-lite"/>
    </source>
</evidence>
<gene>
    <name evidence="4" type="ORF">KFE25_005836</name>
</gene>
<protein>
    <recommendedName>
        <fullName evidence="3">DUF7870 domain-containing protein</fullName>
    </recommendedName>
</protein>
<dbReference type="PANTHER" id="PTHR44843">
    <property type="entry name" value="METHYLTRANSFERASE"/>
    <property type="match status" value="1"/>
</dbReference>
<keyword evidence="5" id="KW-1185">Reference proteome</keyword>
<feature type="region of interest" description="Disordered" evidence="1">
    <location>
        <begin position="71"/>
        <end position="91"/>
    </location>
</feature>
<dbReference type="CDD" id="cd22823">
    <property type="entry name" value="Gal_Rha_Lectin"/>
    <property type="match status" value="1"/>
</dbReference>
<comment type="caution">
    <text evidence="4">The sequence shown here is derived from an EMBL/GenBank/DDBJ whole genome shotgun (WGS) entry which is preliminary data.</text>
</comment>
<feature type="signal peptide" evidence="2">
    <location>
        <begin position="1"/>
        <end position="22"/>
    </location>
</feature>
<sequence length="457" mass="52439">MRGKHVHTLLGFACGWIASTLFVTFTSSPQGALELAGVDEPVGAGLVHTEHKHAPERRLELEPEAERPLVNPYPADKVYMPPGKSAPTPPGNGRRVLIEIGARDGDSLWSLIRPHSKEKLRATPKERWGTSDVLEERNFDVMFIIEADPEFNPYWEKLLTTGRYFNNTPMPETYFFNKAVWVEDSHLEFELRGTGSRIVTEKDKQAAQKVDPGHGRKGSGTGIKVLESSLGMNCELPGYDTTKDLAAACDGKQWCRYRVDMWKLGGDIDGCHWRKIFKARYVCDDDNFKQEVLLESKVEGDTKNIQLSCGGLLSMRIEAMNFDKWLRYYLRPDDYVVMKIDIEGAEIPVLNKLIDTRGVQLIDEMLYECHYHELTWQNPEVPVQMCRRQCEQMVEQGVKFWFWARREVNKAVAMENLRTHETDAWWIKYGVEPNDCLSLEHKFEPLPEFADLRVLGI</sequence>
<accession>A0A8J5XUT4</accession>
<dbReference type="Pfam" id="PF25276">
    <property type="entry name" value="DUF7870"/>
    <property type="match status" value="1"/>
</dbReference>
<evidence type="ECO:0000256" key="2">
    <source>
        <dbReference type="SAM" id="SignalP"/>
    </source>
</evidence>
<evidence type="ECO:0000259" key="3">
    <source>
        <dbReference type="Pfam" id="PF25276"/>
    </source>
</evidence>
<reference evidence="4" key="1">
    <citation type="submission" date="2021-05" db="EMBL/GenBank/DDBJ databases">
        <title>The genome of the haptophyte Pavlova lutheri (Diacronema luteri, Pavlovales) - a model for lipid biosynthesis in eukaryotic algae.</title>
        <authorList>
            <person name="Hulatt C.J."/>
            <person name="Posewitz M.C."/>
        </authorList>
    </citation>
    <scope>NUCLEOTIDE SEQUENCE</scope>
    <source>
        <strain evidence="4">NIVA-4/92</strain>
    </source>
</reference>
<feature type="domain" description="DUF7870" evidence="3">
    <location>
        <begin position="313"/>
        <end position="373"/>
    </location>
</feature>